<evidence type="ECO:0000313" key="4">
    <source>
        <dbReference type="Proteomes" id="UP000070188"/>
    </source>
</evidence>
<evidence type="ECO:0000256" key="1">
    <source>
        <dbReference type="SAM" id="MobiDB-lite"/>
    </source>
</evidence>
<dbReference type="InterPro" id="IPR025948">
    <property type="entry name" value="HTH-like_dom"/>
</dbReference>
<protein>
    <submittedName>
        <fullName evidence="3">Integrase catalytic region</fullName>
    </submittedName>
</protein>
<accession>A0A132MSP4</accession>
<dbReference type="STRING" id="1469144.LI90_1933"/>
<name>A0A132MSP4_9ACTN</name>
<evidence type="ECO:0000259" key="2">
    <source>
        <dbReference type="Pfam" id="PF13276"/>
    </source>
</evidence>
<dbReference type="PANTHER" id="PTHR46889:SF4">
    <property type="entry name" value="TRANSPOSASE INSO FOR INSERTION SEQUENCE ELEMENT IS911B-RELATED"/>
    <property type="match status" value="1"/>
</dbReference>
<dbReference type="AlphaFoldDB" id="A0A132MSP4"/>
<dbReference type="EMBL" id="LAXD01000001">
    <property type="protein sequence ID" value="KWX00905.1"/>
    <property type="molecule type" value="Genomic_DNA"/>
</dbReference>
<proteinExistence type="predicted"/>
<evidence type="ECO:0000313" key="3">
    <source>
        <dbReference type="EMBL" id="KWX00905.1"/>
    </source>
</evidence>
<dbReference type="Proteomes" id="UP000070188">
    <property type="component" value="Unassembled WGS sequence"/>
</dbReference>
<feature type="domain" description="HTH-like" evidence="2">
    <location>
        <begin position="20"/>
        <end position="77"/>
    </location>
</feature>
<comment type="caution">
    <text evidence="3">The sequence shown here is derived from an EMBL/GenBank/DDBJ whole genome shotgun (WGS) entry which is preliminary data.</text>
</comment>
<feature type="compositionally biased region" description="Polar residues" evidence="1">
    <location>
        <begin position="1"/>
        <end position="10"/>
    </location>
</feature>
<dbReference type="Pfam" id="PF13276">
    <property type="entry name" value="HTH_21"/>
    <property type="match status" value="1"/>
</dbReference>
<keyword evidence="4" id="KW-1185">Reference proteome</keyword>
<organism evidence="3 4">
    <name type="scientific">Carbonactinospora thermoautotrophica</name>
    <dbReference type="NCBI Taxonomy" id="1469144"/>
    <lineage>
        <taxon>Bacteria</taxon>
        <taxon>Bacillati</taxon>
        <taxon>Actinomycetota</taxon>
        <taxon>Actinomycetes</taxon>
        <taxon>Kitasatosporales</taxon>
        <taxon>Carbonactinosporaceae</taxon>
        <taxon>Carbonactinospora</taxon>
    </lineage>
</organism>
<sequence length="142" mass="16056">MSQSWFSTWRNRPPTPRQERRKRLDEAIRRIFDDSGGTYGSPRVTVELRQAGWRVSANTVAQRMAALGLVARVVRRRRSLTRQGRRAAAPDLVNRDFSAPAPNRVWCGDLTEIPTGEGKLYLASVLDLLLPSAARLRDERAS</sequence>
<feature type="region of interest" description="Disordered" evidence="1">
    <location>
        <begin position="1"/>
        <end position="22"/>
    </location>
</feature>
<dbReference type="RefSeq" id="WP_198532904.1">
    <property type="nucleotide sequence ID" value="NZ_JYIJ01000019.1"/>
</dbReference>
<gene>
    <name evidence="3" type="ORF">LI90_1933</name>
</gene>
<reference evidence="4" key="1">
    <citation type="submission" date="2015-04" db="EMBL/GenBank/DDBJ databases">
        <title>Physiological reanalysis, assessment of diazotrophy, and genome sequences of multiple isolates of Streptomyces thermoautotrophicus.</title>
        <authorList>
            <person name="MacKellar D.C."/>
            <person name="Lieber L."/>
            <person name="Norman J."/>
            <person name="Bolger A."/>
            <person name="Tobin C."/>
            <person name="Murray J.W."/>
            <person name="Chang R."/>
            <person name="Ford T."/>
            <person name="Nguyen P.Q."/>
            <person name="Woodward J."/>
            <person name="Permingeat H."/>
            <person name="Joshi N.S."/>
            <person name="Silver P.A."/>
            <person name="Usadel B."/>
            <person name="Rutherford A.W."/>
            <person name="Friesen M."/>
            <person name="Prell J."/>
        </authorList>
    </citation>
    <scope>NUCLEOTIDE SEQUENCE [LARGE SCALE GENOMIC DNA]</scope>
    <source>
        <strain evidence="4">H1</strain>
    </source>
</reference>
<dbReference type="PANTHER" id="PTHR46889">
    <property type="entry name" value="TRANSPOSASE INSF FOR INSERTION SEQUENCE IS3B-RELATED"/>
    <property type="match status" value="1"/>
</dbReference>
<dbReference type="PATRIC" id="fig|1469144.10.peg.2092"/>
<dbReference type="InterPro" id="IPR050900">
    <property type="entry name" value="Transposase_IS3/IS150/IS904"/>
</dbReference>